<proteinExistence type="predicted"/>
<sequence length="41" mass="4747">MVASQLYVLEVTRHHAYTYAIFAHLYRNCTTDPKLSLSDDC</sequence>
<accession>A0A2P2NUQ4</accession>
<reference evidence="1" key="1">
    <citation type="submission" date="2018-02" db="EMBL/GenBank/DDBJ databases">
        <title>Rhizophora mucronata_Transcriptome.</title>
        <authorList>
            <person name="Meera S.P."/>
            <person name="Sreeshan A."/>
            <person name="Augustine A."/>
        </authorList>
    </citation>
    <scope>NUCLEOTIDE SEQUENCE</scope>
    <source>
        <tissue evidence="1">Leaf</tissue>
    </source>
</reference>
<protein>
    <submittedName>
        <fullName evidence="1">Uncharacterized protein</fullName>
    </submittedName>
</protein>
<dbReference type="AlphaFoldDB" id="A0A2P2NUQ4"/>
<evidence type="ECO:0000313" key="1">
    <source>
        <dbReference type="EMBL" id="MBX46163.1"/>
    </source>
</evidence>
<organism evidence="1">
    <name type="scientific">Rhizophora mucronata</name>
    <name type="common">Asiatic mangrove</name>
    <dbReference type="NCBI Taxonomy" id="61149"/>
    <lineage>
        <taxon>Eukaryota</taxon>
        <taxon>Viridiplantae</taxon>
        <taxon>Streptophyta</taxon>
        <taxon>Embryophyta</taxon>
        <taxon>Tracheophyta</taxon>
        <taxon>Spermatophyta</taxon>
        <taxon>Magnoliopsida</taxon>
        <taxon>eudicotyledons</taxon>
        <taxon>Gunneridae</taxon>
        <taxon>Pentapetalae</taxon>
        <taxon>rosids</taxon>
        <taxon>fabids</taxon>
        <taxon>Malpighiales</taxon>
        <taxon>Rhizophoraceae</taxon>
        <taxon>Rhizophora</taxon>
    </lineage>
</organism>
<name>A0A2P2NUQ4_RHIMU</name>
<dbReference type="EMBL" id="GGEC01065679">
    <property type="protein sequence ID" value="MBX46163.1"/>
    <property type="molecule type" value="Transcribed_RNA"/>
</dbReference>